<feature type="binding site" description="axial binding residue" evidence="7">
    <location>
        <position position="492"/>
    </location>
    <ligand>
        <name>heme</name>
        <dbReference type="ChEBI" id="CHEBI:30413"/>
    </ligand>
    <ligandPart>
        <name>Fe</name>
        <dbReference type="ChEBI" id="CHEBI:18248"/>
    </ligandPart>
</feature>
<evidence type="ECO:0000313" key="10">
    <source>
        <dbReference type="EMBL" id="KAK3761427.1"/>
    </source>
</evidence>
<dbReference type="InterPro" id="IPR050182">
    <property type="entry name" value="Cytochrome_P450_fam2"/>
</dbReference>
<keyword evidence="7 8" id="KW-0349">Heme</keyword>
<protein>
    <recommendedName>
        <fullName evidence="12">Cytochrome P450</fullName>
    </recommendedName>
</protein>
<evidence type="ECO:0000313" key="11">
    <source>
        <dbReference type="Proteomes" id="UP001283361"/>
    </source>
</evidence>
<dbReference type="InterPro" id="IPR001128">
    <property type="entry name" value="Cyt_P450"/>
</dbReference>
<dbReference type="EMBL" id="JAWDGP010004900">
    <property type="protein sequence ID" value="KAK3761427.1"/>
    <property type="molecule type" value="Genomic_DNA"/>
</dbReference>
<keyword evidence="6 8" id="KW-0503">Monooxygenase</keyword>
<reference evidence="10" key="1">
    <citation type="journal article" date="2023" name="G3 (Bethesda)">
        <title>A reference genome for the long-term kleptoplast-retaining sea slug Elysia crispata morphotype clarki.</title>
        <authorList>
            <person name="Eastman K.E."/>
            <person name="Pendleton A.L."/>
            <person name="Shaikh M.A."/>
            <person name="Suttiyut T."/>
            <person name="Ogas R."/>
            <person name="Tomko P."/>
            <person name="Gavelis G."/>
            <person name="Widhalm J.R."/>
            <person name="Wisecaver J.H."/>
        </authorList>
    </citation>
    <scope>NUCLEOTIDE SEQUENCE</scope>
    <source>
        <strain evidence="10">ECLA1</strain>
    </source>
</reference>
<keyword evidence="5 7" id="KW-0408">Iron</keyword>
<keyword evidence="9" id="KW-1133">Transmembrane helix</keyword>
<evidence type="ECO:0000256" key="7">
    <source>
        <dbReference type="PIRSR" id="PIRSR602401-1"/>
    </source>
</evidence>
<dbReference type="GO" id="GO:0020037">
    <property type="term" value="F:heme binding"/>
    <property type="evidence" value="ECO:0007669"/>
    <property type="project" value="InterPro"/>
</dbReference>
<dbReference type="InterPro" id="IPR036396">
    <property type="entry name" value="Cyt_P450_sf"/>
</dbReference>
<evidence type="ECO:0000256" key="2">
    <source>
        <dbReference type="ARBA" id="ARBA00010617"/>
    </source>
</evidence>
<dbReference type="GO" id="GO:0016712">
    <property type="term" value="F:oxidoreductase activity, acting on paired donors, with incorporation or reduction of molecular oxygen, reduced flavin or flavoprotein as one donor, and incorporation of one atom of oxygen"/>
    <property type="evidence" value="ECO:0007669"/>
    <property type="project" value="TreeGrafter"/>
</dbReference>
<dbReference type="PANTHER" id="PTHR24300:SF375">
    <property type="entry name" value="CYTOCHROME P450 FAMILY"/>
    <property type="match status" value="1"/>
</dbReference>
<keyword evidence="11" id="KW-1185">Reference proteome</keyword>
<dbReference type="GO" id="GO:0006082">
    <property type="term" value="P:organic acid metabolic process"/>
    <property type="evidence" value="ECO:0007669"/>
    <property type="project" value="TreeGrafter"/>
</dbReference>
<keyword evidence="9" id="KW-0472">Membrane</keyword>
<dbReference type="PRINTS" id="PR00385">
    <property type="entry name" value="P450"/>
</dbReference>
<evidence type="ECO:0000256" key="4">
    <source>
        <dbReference type="ARBA" id="ARBA00023002"/>
    </source>
</evidence>
<dbReference type="GO" id="GO:0005737">
    <property type="term" value="C:cytoplasm"/>
    <property type="evidence" value="ECO:0007669"/>
    <property type="project" value="TreeGrafter"/>
</dbReference>
<feature type="transmembrane region" description="Helical" evidence="9">
    <location>
        <begin position="50"/>
        <end position="75"/>
    </location>
</feature>
<keyword evidence="9" id="KW-0812">Transmembrane</keyword>
<dbReference type="SUPFAM" id="SSF48264">
    <property type="entry name" value="Cytochrome P450"/>
    <property type="match status" value="1"/>
</dbReference>
<evidence type="ECO:0000256" key="9">
    <source>
        <dbReference type="SAM" id="Phobius"/>
    </source>
</evidence>
<keyword evidence="3 7" id="KW-0479">Metal-binding</keyword>
<name>A0AAE0Z3Z7_9GAST</name>
<dbReference type="Pfam" id="PF00067">
    <property type="entry name" value="p450"/>
    <property type="match status" value="1"/>
</dbReference>
<comment type="similarity">
    <text evidence="2 8">Belongs to the cytochrome P450 family.</text>
</comment>
<feature type="transmembrane region" description="Helical" evidence="9">
    <location>
        <begin position="349"/>
        <end position="372"/>
    </location>
</feature>
<dbReference type="GO" id="GO:0006805">
    <property type="term" value="P:xenobiotic metabolic process"/>
    <property type="evidence" value="ECO:0007669"/>
    <property type="project" value="TreeGrafter"/>
</dbReference>
<dbReference type="GO" id="GO:0005506">
    <property type="term" value="F:iron ion binding"/>
    <property type="evidence" value="ECO:0007669"/>
    <property type="project" value="InterPro"/>
</dbReference>
<organism evidence="10 11">
    <name type="scientific">Elysia crispata</name>
    <name type="common">lettuce slug</name>
    <dbReference type="NCBI Taxonomy" id="231223"/>
    <lineage>
        <taxon>Eukaryota</taxon>
        <taxon>Metazoa</taxon>
        <taxon>Spiralia</taxon>
        <taxon>Lophotrochozoa</taxon>
        <taxon>Mollusca</taxon>
        <taxon>Gastropoda</taxon>
        <taxon>Heterobranchia</taxon>
        <taxon>Euthyneura</taxon>
        <taxon>Panpulmonata</taxon>
        <taxon>Sacoglossa</taxon>
        <taxon>Placobranchoidea</taxon>
        <taxon>Plakobranchidae</taxon>
        <taxon>Elysia</taxon>
    </lineage>
</organism>
<keyword evidence="4 8" id="KW-0560">Oxidoreductase</keyword>
<dbReference type="PROSITE" id="PS00086">
    <property type="entry name" value="CYTOCHROME_P450"/>
    <property type="match status" value="1"/>
</dbReference>
<evidence type="ECO:0000256" key="5">
    <source>
        <dbReference type="ARBA" id="ARBA00023004"/>
    </source>
</evidence>
<dbReference type="PRINTS" id="PR00463">
    <property type="entry name" value="EP450I"/>
</dbReference>
<evidence type="ECO:0008006" key="12">
    <source>
        <dbReference type="Google" id="ProtNLM"/>
    </source>
</evidence>
<evidence type="ECO:0000256" key="6">
    <source>
        <dbReference type="ARBA" id="ARBA00023033"/>
    </source>
</evidence>
<comment type="cofactor">
    <cofactor evidence="1 7">
        <name>heme</name>
        <dbReference type="ChEBI" id="CHEBI:30413"/>
    </cofactor>
</comment>
<dbReference type="Gene3D" id="1.10.630.10">
    <property type="entry name" value="Cytochrome P450"/>
    <property type="match status" value="1"/>
</dbReference>
<proteinExistence type="inferred from homology"/>
<gene>
    <name evidence="10" type="ORF">RRG08_066687</name>
</gene>
<feature type="transmembrane region" description="Helical" evidence="9">
    <location>
        <begin position="12"/>
        <end position="38"/>
    </location>
</feature>
<comment type="caution">
    <text evidence="10">The sequence shown here is derived from an EMBL/GenBank/DDBJ whole genome shotgun (WGS) entry which is preliminary data.</text>
</comment>
<dbReference type="InterPro" id="IPR017972">
    <property type="entry name" value="Cyt_P450_CS"/>
</dbReference>
<dbReference type="PANTHER" id="PTHR24300">
    <property type="entry name" value="CYTOCHROME P450 508A4-RELATED"/>
    <property type="match status" value="1"/>
</dbReference>
<dbReference type="AlphaFoldDB" id="A0AAE0Z3Z7"/>
<sequence>MESEDTFSAATVNFIFTVTLTLTLTSSVNLSVTAVLAWTAKMSSSPQEPLAAWTSQVLSYVAMTLSLAVLLKYLLTARVPENIPPFPAKPYPILGHVTYFKDGMRKPLIEWAKSTGELFSLYFGSDLVVILNSHDVYHKAFVKHADTLSDRPKSLAGDIGGEDPNKGILFASGPVWKEQRSVSIQILKSFGMGKNILAPKISEEVSTYLETLSQLSGQPSDVRTLTQTAIANIICSIVVGKRFEYHDMHFTKFIQKFEQLARLNQSASLYPLFPWLRHLPGDFFKAKERIHLYKYIVDHFCCESIKKTISAGSGDGKENFISAYFQEKRRQDDKGQATTLDEENLARTIYSLFAAGIDTTSTFILWFMLYMVHYPHMQTQIFAEISEKVGLERSPDMNDKTKLDFINAAILETLRISMAPLSLPHISRADTTINGYTIPAGTTVIANLESIIRSADSFKDPEQFRPQRFLDVHGKFIQPENFSLFGVGRRSCPGESLAKMELFLFLTSLLQRFELQPATPSELPSLDPQQGVVYSPRPFQVRLVARRGFEDTH</sequence>
<dbReference type="Proteomes" id="UP001283361">
    <property type="component" value="Unassembled WGS sequence"/>
</dbReference>
<evidence type="ECO:0000256" key="3">
    <source>
        <dbReference type="ARBA" id="ARBA00022723"/>
    </source>
</evidence>
<dbReference type="InterPro" id="IPR002401">
    <property type="entry name" value="Cyt_P450_E_grp-I"/>
</dbReference>
<accession>A0AAE0Z3Z7</accession>
<dbReference type="FunFam" id="1.10.630.10:FF:000036">
    <property type="entry name" value="CYtochrome P450 family"/>
    <property type="match status" value="1"/>
</dbReference>
<evidence type="ECO:0000256" key="8">
    <source>
        <dbReference type="RuleBase" id="RU000461"/>
    </source>
</evidence>
<evidence type="ECO:0000256" key="1">
    <source>
        <dbReference type="ARBA" id="ARBA00001971"/>
    </source>
</evidence>